<evidence type="ECO:0000259" key="2">
    <source>
        <dbReference type="Pfam" id="PF23277"/>
    </source>
</evidence>
<sequence>MDGTQERLQRDASDHESLGQSPASEEPEPSPVSSQDPHDLLLPEGENLIGLTSHIINQTFQALYPVSTETFAEAAHKGSLIEKDDILSDDTTDASSNVPIFETMYDSDCKVRREQIHQRFQNRKLEAGRLLELIKDRMKTAMSKDRETEEYAEKIGLGDSAQILIGPFGYQLESKELEDFPSSLTACLTNAKGYIHNYQVKKAKRAGNCGTDSSNGTASRPGSIAFKSIRKIKAKKFDCSDPARDVSNRSKISVNQQHTVPIITSSPTRIKPNEFTRREGNYTREMIKATSSLNNDPLFSATPNPLRFTEYNVTGSYHLIVTIRNISRLGRRLRILGPQTRYFSIDKIKYPRPHGGVVAPGLYVEFCVSFHPDSRGEYLDSLGVQYESEPGGSTVSFQVPVIASRSPPKLSISARFNASPSLVGSSSVTRYTCLNSGGTASFRLFTLKRWRELELEKVTPHSFLFFSQSSNESFRCRYTALLAEKETDNTVCAEHFKVSPSHFCLSEGQQVELTIEFSPLRAGIDQAQFIILCDNCVAQAITIEGTGSFVSVQFGRIDDDGTMSESEQLTDIQSIYFPPTLIGFVPSSSPAKKLFNVVNKAPIDLLFSWEIIAVNGLEIEDGQKCFQIHPSEGVLGNDTTSFQSTFTPVKPGTFRGKAVLRLHQIPPQSINADVYDKSPLIDARSLELSLTGVGRSGEFVIEPQVLSMSMLKRGNAAACKVLLRNDQSAHVDFAWRPKLTIRRRGRRDRKLDDQYTEIYSKQTSNPIDIVFDPPSGRIEAHSTISVSVLLIPTWSGPFSMAVSCIIPSLTSKPAFERWLLLEGCVEQPQVSFLFPHIDFGVIASTSIKQTILTLRNDSKLVKASWTLTHSDPVTSAATSTKSIESKLHDESLKDTANTMRAFLRYHPNQGVLHPGMTTDIAVECHGGAQPELFEALVSCQLEPETLFTGQIVQNFAKIRARARIESPNAYVTPQTLLLGTTYVGDSVKKTLLLTNLSSLRCEFRWSQPYGPSLQYKVEFDPAIGILEPHGTASTELHYTPLQDGEVSLLVACFIKGMGSPLDVECKTIQKGLQLRYEVIESSAIKYEDVEVQLGESKTEMLVDSTGPNACISLPVLSFGDHVPLGEPRALTLLVQNHSGVATCLNVYPKRYKITTIDVPIDTKNGSSKTANDHLHTSQKRMNQLLALDQGLAIEIIPETAPILAWQQAVFTITCFNNMPGTFADAIVISPVNHDSVELPMHATIVGSPLSWSHPGNPKNQVPTLAFGQVAVSSPVKERIASFINRTPHTINVRWRIAPVGLENMIVRVSIRVHSTGEARVKISHKDDTEPDSPFVLRKIDHQNRSLKSDSVDHLTRTLVPPFTKMNLTIAFTPPAVPASVKMYLIGDADWRHEGDWTAQSPAKPVGTALQAVRIANKPKCVWPEASTETEWDGEHQPPSLKLLLDAQVIKPQLIVDQLEIGEKLPKTMKDSVLFETYWPLLPSKSSVKDMHPWHRKMIHLMNPCEIPLTFRLGCTGPFKLIKTPHRPNRNPMLGNELLPQRFMKMELCMMLTSEAAASQLEPTSSKVVANGQLHIEFHQGTTQTLPLVVEIQRPILLVTPTVHNFGHVQLSHRRSLTLSLVNPKPISSNFEIQHLPLHPELITPMQSMRNGDLNAFHIERTSGVVEGPTMSLASVGSYLPGSKSPAVESTLKPIVQLKIHFEPLKCSHYYSCFRFQVAYGNEIDIFLEGYGTLSEKPA</sequence>
<dbReference type="Gene3D" id="2.60.40.10">
    <property type="entry name" value="Immunoglobulins"/>
    <property type="match status" value="5"/>
</dbReference>
<proteinExistence type="predicted"/>
<dbReference type="InterPro" id="IPR033304">
    <property type="entry name" value="DLEC1"/>
</dbReference>
<dbReference type="Pfam" id="PF23277">
    <property type="entry name" value="Ig_Dlec1_1"/>
    <property type="match status" value="1"/>
</dbReference>
<feature type="region of interest" description="Disordered" evidence="1">
    <location>
        <begin position="1"/>
        <end position="42"/>
    </location>
</feature>
<evidence type="ECO:0000313" key="4">
    <source>
        <dbReference type="Proteomes" id="UP000053237"/>
    </source>
</evidence>
<dbReference type="InterPro" id="IPR059041">
    <property type="entry name" value="Ig_DLEC1_1"/>
</dbReference>
<protein>
    <recommendedName>
        <fullName evidence="2">Deleted in lung and esophageal cancer protein 1 Ig-like domain-containing protein</fullName>
    </recommendedName>
</protein>
<feature type="domain" description="Deleted in lung and esophageal cancer protein 1 Ig-like" evidence="2">
    <location>
        <begin position="299"/>
        <end position="388"/>
    </location>
</feature>
<accession>A0A024GAG9</accession>
<feature type="compositionally biased region" description="Basic and acidic residues" evidence="1">
    <location>
        <begin position="1"/>
        <end position="17"/>
    </location>
</feature>
<dbReference type="Pfam" id="PF23316">
    <property type="entry name" value="Ig_DLEC1_6th"/>
    <property type="match status" value="1"/>
</dbReference>
<dbReference type="InParanoid" id="A0A024GAG9"/>
<dbReference type="Proteomes" id="UP000053237">
    <property type="component" value="Unassembled WGS sequence"/>
</dbReference>
<dbReference type="OrthoDB" id="2115465at2759"/>
<name>A0A024GAG9_9STRA</name>
<keyword evidence="4" id="KW-1185">Reference proteome</keyword>
<dbReference type="GO" id="GO:0008285">
    <property type="term" value="P:negative regulation of cell population proliferation"/>
    <property type="evidence" value="ECO:0007669"/>
    <property type="project" value="InterPro"/>
</dbReference>
<dbReference type="PANTHER" id="PTHR46348">
    <property type="entry name" value="DELETED IN LUNG AND ESOPHAGEAL CANCER PROTEIN 1"/>
    <property type="match status" value="1"/>
</dbReference>
<dbReference type="STRING" id="65357.A0A024GAG9"/>
<evidence type="ECO:0000313" key="3">
    <source>
        <dbReference type="EMBL" id="CCI43530.1"/>
    </source>
</evidence>
<organism evidence="3 4">
    <name type="scientific">Albugo candida</name>
    <dbReference type="NCBI Taxonomy" id="65357"/>
    <lineage>
        <taxon>Eukaryota</taxon>
        <taxon>Sar</taxon>
        <taxon>Stramenopiles</taxon>
        <taxon>Oomycota</taxon>
        <taxon>Peronosporomycetes</taxon>
        <taxon>Albuginales</taxon>
        <taxon>Albuginaceae</taxon>
        <taxon>Albugo</taxon>
    </lineage>
</organism>
<dbReference type="GO" id="GO:0005929">
    <property type="term" value="C:cilium"/>
    <property type="evidence" value="ECO:0007669"/>
    <property type="project" value="TreeGrafter"/>
</dbReference>
<dbReference type="GO" id="GO:0015631">
    <property type="term" value="F:tubulin binding"/>
    <property type="evidence" value="ECO:0007669"/>
    <property type="project" value="TreeGrafter"/>
</dbReference>
<gene>
    <name evidence="3" type="ORF">BN9_043140</name>
</gene>
<dbReference type="PANTHER" id="PTHR46348:SF1">
    <property type="entry name" value="DELETED IN LUNG AND ESOPHAGEAL CANCER PROTEIN 1"/>
    <property type="match status" value="1"/>
</dbReference>
<comment type="caution">
    <text evidence="3">The sequence shown here is derived from an EMBL/GenBank/DDBJ whole genome shotgun (WGS) entry which is preliminary data.</text>
</comment>
<dbReference type="EMBL" id="CAIX01000050">
    <property type="protein sequence ID" value="CCI43530.1"/>
    <property type="molecule type" value="Genomic_DNA"/>
</dbReference>
<reference evidence="3 4" key="1">
    <citation type="submission" date="2012-05" db="EMBL/GenBank/DDBJ databases">
        <title>Recombination and specialization in a pathogen metapopulation.</title>
        <authorList>
            <person name="Gardiner A."/>
            <person name="Kemen E."/>
            <person name="Schultz-Larsen T."/>
            <person name="MacLean D."/>
            <person name="Van Oosterhout C."/>
            <person name="Jones J.D.G."/>
        </authorList>
    </citation>
    <scope>NUCLEOTIDE SEQUENCE [LARGE SCALE GENOMIC DNA]</scope>
    <source>
        <strain evidence="3 4">Ac Nc2</strain>
    </source>
</reference>
<dbReference type="InterPro" id="IPR013783">
    <property type="entry name" value="Ig-like_fold"/>
</dbReference>
<evidence type="ECO:0000256" key="1">
    <source>
        <dbReference type="SAM" id="MobiDB-lite"/>
    </source>
</evidence>
<dbReference type="GO" id="GO:0005737">
    <property type="term" value="C:cytoplasm"/>
    <property type="evidence" value="ECO:0007669"/>
    <property type="project" value="TreeGrafter"/>
</dbReference>